<protein>
    <submittedName>
        <fullName evidence="1">Uncharacterized protein</fullName>
    </submittedName>
</protein>
<dbReference type="GeneID" id="37878011"/>
<evidence type="ECO:0000313" key="2">
    <source>
        <dbReference type="Proteomes" id="UP000263012"/>
    </source>
</evidence>
<dbReference type="KEGG" id="hdf:AArcSl_1657"/>
<dbReference type="OrthoDB" id="350266at2157"/>
<gene>
    <name evidence="1" type="ORF">AArcSl_1657</name>
</gene>
<dbReference type="RefSeq" id="WP_119817629.1">
    <property type="nucleotide sequence ID" value="NZ_CP025066.1"/>
</dbReference>
<sequence>MQRTLTYAEWRSERKAKEQTWDEREDVRTAIDAGIAATMREPPDEQLLERAVERLAELLVGSDGRLIDYYSREITHNDQYPLAALRAVATGQPRVRDYELALDALIAIADHEGITEDVSNHAEARGFELPMGRVWSSYEMEYGDEIRIVSRNSGWPKTLFCGDTGQGKSATLDGAVADRYASGMKIVDLVDTDEFESGVYDIPQRQPALRDARRDLELPAGADVMDDFDAPDLEILVPLTPETASMDVPVPEGADVDDSVVRPFTIPASDLDETTLVSFLTALVSKQQEASIRTAYNAVAEGDWTLQDLAEQIAKRDDLQDSYQRRVLRLLEDLQSKGFIRDQDCEYAIDWDDIFYDTDTVTAFSVAPLEEIDQLMVLSYLVRALYDERTSRTELPACAGVARELHEIVPHREEAAADARAEALQGAIASNLSYILRKNRHERLEILADTQDVMDLKKGVRLRFSRFVAFQMPDRSLKSCFEYAGASGFDSCRNSIGPEAGVGAVIGMSEAAIEYERDFISPVQFAPAPFHHFDVDEHDSGFDARCDYLDEDLVPVPWLGSVPDRLCFGVGDVAGEEIAEGSPYQEFAEECLERGPGKTVVKRDVIDAYNNFAEERGYDTVGVRWFLRKFRKQTTDEWELESYSERKYDGVELTQAGQQYLPSGGADTEMASGD</sequence>
<proteinExistence type="predicted"/>
<dbReference type="EMBL" id="CP025066">
    <property type="protein sequence ID" value="AUX09286.1"/>
    <property type="molecule type" value="Genomic_DNA"/>
</dbReference>
<reference evidence="2" key="1">
    <citation type="submission" date="2017-11" db="EMBL/GenBank/DDBJ databases">
        <title>Phenotypic and genomic properties of facultatively anaerobic sulfur-reducing natronoarchaea from hypersaline soda lakes.</title>
        <authorList>
            <person name="Sorokin D.Y."/>
            <person name="Kublanov I.V."/>
            <person name="Roman P."/>
            <person name="Sinninghe Damste J.S."/>
            <person name="Golyshin P.N."/>
            <person name="Rojo D."/>
            <person name="Ciordia S."/>
            <person name="Mena M.D.C."/>
            <person name="Ferrer M."/>
            <person name="Messina E."/>
            <person name="Smedile F."/>
            <person name="La Spada G."/>
            <person name="La Cono V."/>
            <person name="Yakimov M.M."/>
        </authorList>
    </citation>
    <scope>NUCLEOTIDE SEQUENCE [LARGE SCALE GENOMIC DNA]</scope>
    <source>
        <strain evidence="2">AArc-Sl</strain>
    </source>
</reference>
<dbReference type="Proteomes" id="UP000263012">
    <property type="component" value="Chromosome"/>
</dbReference>
<name>A0A343TJL4_9EURY</name>
<keyword evidence="2" id="KW-1185">Reference proteome</keyword>
<organism evidence="1 2">
    <name type="scientific">Halalkaliarchaeum desulfuricum</name>
    <dbReference type="NCBI Taxonomy" id="2055893"/>
    <lineage>
        <taxon>Archaea</taxon>
        <taxon>Methanobacteriati</taxon>
        <taxon>Methanobacteriota</taxon>
        <taxon>Stenosarchaea group</taxon>
        <taxon>Halobacteria</taxon>
        <taxon>Halobacteriales</taxon>
        <taxon>Haloferacaceae</taxon>
        <taxon>Halalkaliarchaeum</taxon>
    </lineage>
</organism>
<accession>A0A343TJL4</accession>
<evidence type="ECO:0000313" key="1">
    <source>
        <dbReference type="EMBL" id="AUX09286.1"/>
    </source>
</evidence>
<dbReference type="AlphaFoldDB" id="A0A343TJL4"/>